<dbReference type="GO" id="GO:0005886">
    <property type="term" value="C:plasma membrane"/>
    <property type="evidence" value="ECO:0007669"/>
    <property type="project" value="UniProtKB-SubCell"/>
</dbReference>
<dbReference type="Proteomes" id="UP000184226">
    <property type="component" value="Unassembled WGS sequence"/>
</dbReference>
<keyword evidence="10" id="KW-1185">Reference proteome</keyword>
<feature type="transmembrane region" description="Helical" evidence="7">
    <location>
        <begin position="365"/>
        <end position="385"/>
    </location>
</feature>
<dbReference type="RefSeq" id="WP_245801334.1">
    <property type="nucleotide sequence ID" value="NZ_FQXE01000013.1"/>
</dbReference>
<feature type="transmembrane region" description="Helical" evidence="7">
    <location>
        <begin position="391"/>
        <end position="411"/>
    </location>
</feature>
<comment type="subcellular location">
    <subcellularLocation>
        <location evidence="1">Cell membrane</location>
        <topology evidence="1">Multi-pass membrane protein</topology>
    </subcellularLocation>
</comment>
<evidence type="ECO:0000256" key="2">
    <source>
        <dbReference type="ARBA" id="ARBA00022475"/>
    </source>
</evidence>
<protein>
    <submittedName>
        <fullName evidence="9">Predicted arabinose efflux permease, MFS family</fullName>
    </submittedName>
</protein>
<dbReference type="InterPro" id="IPR036259">
    <property type="entry name" value="MFS_trans_sf"/>
</dbReference>
<dbReference type="Pfam" id="PF07690">
    <property type="entry name" value="MFS_1"/>
    <property type="match status" value="1"/>
</dbReference>
<evidence type="ECO:0000256" key="7">
    <source>
        <dbReference type="SAM" id="Phobius"/>
    </source>
</evidence>
<keyword evidence="3 7" id="KW-0812">Transmembrane</keyword>
<accession>A0A1M5Z9Z6</accession>
<dbReference type="PANTHER" id="PTHR43124">
    <property type="entry name" value="PURINE EFFLUX PUMP PBUE"/>
    <property type="match status" value="1"/>
</dbReference>
<dbReference type="SUPFAM" id="SSF103473">
    <property type="entry name" value="MFS general substrate transporter"/>
    <property type="match status" value="1"/>
</dbReference>
<dbReference type="EMBL" id="FQXE01000013">
    <property type="protein sequence ID" value="SHI21012.1"/>
    <property type="molecule type" value="Genomic_DNA"/>
</dbReference>
<dbReference type="InterPro" id="IPR011701">
    <property type="entry name" value="MFS"/>
</dbReference>
<evidence type="ECO:0000256" key="5">
    <source>
        <dbReference type="ARBA" id="ARBA00023136"/>
    </source>
</evidence>
<name>A0A1M5Z9Z6_9BURK</name>
<evidence type="ECO:0000256" key="6">
    <source>
        <dbReference type="SAM" id="MobiDB-lite"/>
    </source>
</evidence>
<evidence type="ECO:0000256" key="3">
    <source>
        <dbReference type="ARBA" id="ARBA00022692"/>
    </source>
</evidence>
<evidence type="ECO:0000313" key="9">
    <source>
        <dbReference type="EMBL" id="SHI21012.1"/>
    </source>
</evidence>
<feature type="transmembrane region" description="Helical" evidence="7">
    <location>
        <begin position="144"/>
        <end position="166"/>
    </location>
</feature>
<dbReference type="Gene3D" id="1.20.1250.20">
    <property type="entry name" value="MFS general substrate transporter like domains"/>
    <property type="match status" value="1"/>
</dbReference>
<evidence type="ECO:0000313" key="10">
    <source>
        <dbReference type="Proteomes" id="UP000184226"/>
    </source>
</evidence>
<proteinExistence type="predicted"/>
<reference evidence="9 10" key="1">
    <citation type="submission" date="2016-11" db="EMBL/GenBank/DDBJ databases">
        <authorList>
            <person name="Jaros S."/>
            <person name="Januszkiewicz K."/>
            <person name="Wedrychowicz H."/>
        </authorList>
    </citation>
    <scope>NUCLEOTIDE SEQUENCE [LARGE SCALE GENOMIC DNA]</scope>
    <source>
        <strain evidence="9 10">CGMCC 1.10190</strain>
    </source>
</reference>
<feature type="transmembrane region" description="Helical" evidence="7">
    <location>
        <begin position="86"/>
        <end position="105"/>
    </location>
</feature>
<feature type="domain" description="Major facilitator superfamily (MFS) profile" evidence="8">
    <location>
        <begin position="19"/>
        <end position="415"/>
    </location>
</feature>
<feature type="transmembrane region" description="Helical" evidence="7">
    <location>
        <begin position="111"/>
        <end position="137"/>
    </location>
</feature>
<keyword evidence="5 7" id="KW-0472">Membrane</keyword>
<dbReference type="AlphaFoldDB" id="A0A1M5Z9Z6"/>
<feature type="region of interest" description="Disordered" evidence="6">
    <location>
        <begin position="208"/>
        <end position="234"/>
    </location>
</feature>
<organism evidence="9 10">
    <name type="scientific">Pollutimonas bauzanensis</name>
    <dbReference type="NCBI Taxonomy" id="658167"/>
    <lineage>
        <taxon>Bacteria</taxon>
        <taxon>Pseudomonadati</taxon>
        <taxon>Pseudomonadota</taxon>
        <taxon>Betaproteobacteria</taxon>
        <taxon>Burkholderiales</taxon>
        <taxon>Alcaligenaceae</taxon>
        <taxon>Pollutimonas</taxon>
    </lineage>
</organism>
<feature type="transmembrane region" description="Helical" evidence="7">
    <location>
        <begin position="178"/>
        <end position="201"/>
    </location>
</feature>
<dbReference type="STRING" id="658167.SAMN04488135_11369"/>
<sequence>MMGQKEPRSAIIIDRRVVTVTTLGTTQTLAWASSYYLPAMLAASMGRDLGVSVQTVFAAFSAALVLAAFLGPLAGRCIDKYGGRPVLMATNLIFAAGLAGLALAQETLGFFAAWLLIGAGMGAGLYEAAFSTVVRLYGHNARNAITGITLFAGFASTVGWPLSAWLELEYGWRSACMAWAALHLFAGLPLNASLPGAALGITPGRMPAAGAPDREAGQIQPGAARESRCDPAGKGSRQASVLLATVFAITWFISTAMAAHLPHLLQASGLTLAGAVAVSALVGPAQVVARLMEFSLLRRVHPFLSAQLAALAHPVGAACLLVFGGPAAILFTVLHGAGNGILTIAKGTLPLVIFGPQGYGLRQGLLMVPARIAQAAAPFIFGLLIDRWGASSLWMSGILGLLAYAALLWLAHGIKAAAAPAA</sequence>
<keyword evidence="4 7" id="KW-1133">Transmembrane helix</keyword>
<dbReference type="InterPro" id="IPR020846">
    <property type="entry name" value="MFS_dom"/>
</dbReference>
<dbReference type="PROSITE" id="PS50850">
    <property type="entry name" value="MFS"/>
    <property type="match status" value="1"/>
</dbReference>
<evidence type="ECO:0000256" key="4">
    <source>
        <dbReference type="ARBA" id="ARBA00022989"/>
    </source>
</evidence>
<feature type="transmembrane region" description="Helical" evidence="7">
    <location>
        <begin position="267"/>
        <end position="291"/>
    </location>
</feature>
<evidence type="ECO:0000259" key="8">
    <source>
        <dbReference type="PROSITE" id="PS50850"/>
    </source>
</evidence>
<feature type="transmembrane region" description="Helical" evidence="7">
    <location>
        <begin position="56"/>
        <end position="74"/>
    </location>
</feature>
<dbReference type="PANTHER" id="PTHR43124:SF3">
    <property type="entry name" value="CHLORAMPHENICOL EFFLUX PUMP RV0191"/>
    <property type="match status" value="1"/>
</dbReference>
<evidence type="ECO:0000256" key="1">
    <source>
        <dbReference type="ARBA" id="ARBA00004651"/>
    </source>
</evidence>
<feature type="transmembrane region" description="Helical" evidence="7">
    <location>
        <begin position="303"/>
        <end position="323"/>
    </location>
</feature>
<feature type="transmembrane region" description="Helical" evidence="7">
    <location>
        <begin position="241"/>
        <end position="261"/>
    </location>
</feature>
<gene>
    <name evidence="9" type="ORF">SAMN04488135_11369</name>
</gene>
<dbReference type="GO" id="GO:0022857">
    <property type="term" value="F:transmembrane transporter activity"/>
    <property type="evidence" value="ECO:0007669"/>
    <property type="project" value="InterPro"/>
</dbReference>
<dbReference type="InterPro" id="IPR050189">
    <property type="entry name" value="MFS_Efflux_Transporters"/>
</dbReference>
<keyword evidence="2" id="KW-1003">Cell membrane</keyword>